<dbReference type="SUPFAM" id="SSF51735">
    <property type="entry name" value="NAD(P)-binding Rossmann-fold domains"/>
    <property type="match status" value="1"/>
</dbReference>
<gene>
    <name evidence="3" type="ordered locus">MCP_0852</name>
</gene>
<dbReference type="GeneID" id="8680886"/>
<sequence>MRVGVIGAGIMGENHIRTYSQMSGVELAGIADVNETRVASLAQQYRTKGFTDYRELLKQDLDAVSIVVPTTLHLPVAMDVINSGTDLLVEKPIADSVANGEAIVRMAEKKKVKVMVGHIERFNPAVIKMKELIDSGELGKIVSVNTRRVGPYNPRIRDVGVILDIGVHDIDIISYLLGSEVSEVYAIAGADIHSQEDHASIMLRFGENKAGIVETNWLTPHKSRQFTVIGTGGVGYGDYMNQTVFIHDKEWVKEAKVDKIEPLRNELEHFMKYCQNGYSLIPTGEDGINALKVALASIESYKTKAVVRVKSLFSMRSSILGPSILTSNKVLLNAGLAAGKHRIMKKRPSEKV</sequence>
<dbReference type="Proteomes" id="UP000001882">
    <property type="component" value="Chromosome"/>
</dbReference>
<evidence type="ECO:0000259" key="2">
    <source>
        <dbReference type="Pfam" id="PF22725"/>
    </source>
</evidence>
<reference evidence="3 4" key="2">
    <citation type="journal article" date="2008" name="Int. J. Syst. Evol. Microbiol.">
        <title>Methanocella paludicola gen. nov., sp. nov., a methane-producing archaeon, the first isolate of the lineage 'Rice Cluster I', and proposal of the new archaeal order Methanocellales ord. nov.</title>
        <authorList>
            <person name="Sakai S."/>
            <person name="Imachi H."/>
            <person name="Hanada S."/>
            <person name="Ohashi A."/>
            <person name="Harada H."/>
            <person name="Kamagata Y."/>
        </authorList>
    </citation>
    <scope>NUCLEOTIDE SEQUENCE [LARGE SCALE GENOMIC DNA]</scope>
    <source>
        <strain evidence="4">DSM 17711 / JCM 13418 / NBRC 101707 / SANAE</strain>
    </source>
</reference>
<dbReference type="Pfam" id="PF22725">
    <property type="entry name" value="GFO_IDH_MocA_C3"/>
    <property type="match status" value="1"/>
</dbReference>
<protein>
    <submittedName>
        <fullName evidence="3">Oxidoreductase</fullName>
    </submittedName>
</protein>
<dbReference type="InterPro" id="IPR036291">
    <property type="entry name" value="NAD(P)-bd_dom_sf"/>
</dbReference>
<dbReference type="InterPro" id="IPR051450">
    <property type="entry name" value="Gfo/Idh/MocA_Oxidoreductases"/>
</dbReference>
<dbReference type="Pfam" id="PF01408">
    <property type="entry name" value="GFO_IDH_MocA"/>
    <property type="match status" value="1"/>
</dbReference>
<dbReference type="SUPFAM" id="SSF55347">
    <property type="entry name" value="Glyceraldehyde-3-phosphate dehydrogenase-like, C-terminal domain"/>
    <property type="match status" value="1"/>
</dbReference>
<dbReference type="PANTHER" id="PTHR43377:SF1">
    <property type="entry name" value="BILIVERDIN REDUCTASE A"/>
    <property type="match status" value="1"/>
</dbReference>
<accession>D1YWV2</accession>
<dbReference type="Gene3D" id="3.40.50.720">
    <property type="entry name" value="NAD(P)-binding Rossmann-like Domain"/>
    <property type="match status" value="1"/>
</dbReference>
<dbReference type="Gene3D" id="3.30.360.10">
    <property type="entry name" value="Dihydrodipicolinate Reductase, domain 2"/>
    <property type="match status" value="1"/>
</dbReference>
<evidence type="ECO:0000259" key="1">
    <source>
        <dbReference type="Pfam" id="PF01408"/>
    </source>
</evidence>
<dbReference type="InterPro" id="IPR055170">
    <property type="entry name" value="GFO_IDH_MocA-like_dom"/>
</dbReference>
<dbReference type="InterPro" id="IPR000683">
    <property type="entry name" value="Gfo/Idh/MocA-like_OxRdtase_N"/>
</dbReference>
<dbReference type="KEGG" id="mpd:MCP_0852"/>
<reference evidence="4" key="3">
    <citation type="journal article" date="2011" name="PLoS ONE">
        <title>Genome sequence of a mesophilic hydrogenotrophic methanogen Methanocella paludicola, the first cultivated representative of the order Methanocellales.</title>
        <authorList>
            <person name="Sakai S."/>
            <person name="Takaki Y."/>
            <person name="Shimamura S."/>
            <person name="Sekine M."/>
            <person name="Tajima T."/>
            <person name="Kosugi H."/>
            <person name="Ichikawa N."/>
            <person name="Tasumi E."/>
            <person name="Hiraki A.T."/>
            <person name="Shimizu A."/>
            <person name="Kato Y."/>
            <person name="Nishiko R."/>
            <person name="Mori K."/>
            <person name="Fujita N."/>
            <person name="Imachi H."/>
            <person name="Takai K."/>
        </authorList>
    </citation>
    <scope>NUCLEOTIDE SEQUENCE [LARGE SCALE GENOMIC DNA]</scope>
    <source>
        <strain evidence="4">DSM 17711 / JCM 13418 / NBRC 101707 / SANAE</strain>
    </source>
</reference>
<dbReference type="OrthoDB" id="25239at2157"/>
<organism evidence="3 4">
    <name type="scientific">Methanocella paludicola (strain DSM 17711 / JCM 13418 / NBRC 101707 / SANAE)</name>
    <dbReference type="NCBI Taxonomy" id="304371"/>
    <lineage>
        <taxon>Archaea</taxon>
        <taxon>Methanobacteriati</taxon>
        <taxon>Methanobacteriota</taxon>
        <taxon>Stenosarchaea group</taxon>
        <taxon>Methanomicrobia</taxon>
        <taxon>Methanocellales</taxon>
        <taxon>Methanocellaceae</taxon>
        <taxon>Methanocella</taxon>
    </lineage>
</organism>
<dbReference type="EMBL" id="AP011532">
    <property type="protein sequence ID" value="BAI60924.1"/>
    <property type="molecule type" value="Genomic_DNA"/>
</dbReference>
<dbReference type="NCBIfam" id="NF040723">
    <property type="entry name" value="UDP-GlcNAcDh_Arch"/>
    <property type="match status" value="1"/>
</dbReference>
<evidence type="ECO:0000313" key="3">
    <source>
        <dbReference type="EMBL" id="BAI60924.1"/>
    </source>
</evidence>
<proteinExistence type="predicted"/>
<feature type="domain" description="Gfo/Idh/MocA-like oxidoreductase N-terminal" evidence="1">
    <location>
        <begin position="1"/>
        <end position="118"/>
    </location>
</feature>
<dbReference type="InParanoid" id="D1YWV2"/>
<keyword evidence="4" id="KW-1185">Reference proteome</keyword>
<dbReference type="AlphaFoldDB" id="D1YWV2"/>
<dbReference type="PANTHER" id="PTHR43377">
    <property type="entry name" value="BILIVERDIN REDUCTASE A"/>
    <property type="match status" value="1"/>
</dbReference>
<dbReference type="InterPro" id="IPR053561">
    <property type="entry name" value="UDP-GlcNAc_3-dehydrogenase"/>
</dbReference>
<dbReference type="RefSeq" id="WP_012899603.1">
    <property type="nucleotide sequence ID" value="NC_013665.1"/>
</dbReference>
<dbReference type="GO" id="GO:0000166">
    <property type="term" value="F:nucleotide binding"/>
    <property type="evidence" value="ECO:0007669"/>
    <property type="project" value="InterPro"/>
</dbReference>
<dbReference type="eggNOG" id="arCOG01622">
    <property type="taxonomic scope" value="Archaea"/>
</dbReference>
<evidence type="ECO:0000313" key="4">
    <source>
        <dbReference type="Proteomes" id="UP000001882"/>
    </source>
</evidence>
<name>D1YWV2_METPS</name>
<reference evidence="3 4" key="1">
    <citation type="journal article" date="2007" name="Appl. Environ. Microbiol.">
        <title>Isolation of key methanogens for global methane emission from rice paddy fields: a novel isolate affiliated with the clone cluster rice cluster I.</title>
        <authorList>
            <person name="Sakai S."/>
            <person name="Imachi H."/>
            <person name="Sekiguchi Y."/>
            <person name="Ohashi A."/>
            <person name="Harada H."/>
            <person name="Kamagata Y."/>
        </authorList>
    </citation>
    <scope>NUCLEOTIDE SEQUENCE [LARGE SCALE GENOMIC DNA]</scope>
    <source>
        <strain evidence="4">DSM 17711 / JCM 13418 / NBRC 101707 / SANAE</strain>
    </source>
</reference>
<dbReference type="STRING" id="304371.MCP_0852"/>
<feature type="domain" description="GFO/IDH/MocA-like oxidoreductase" evidence="2">
    <location>
        <begin position="127"/>
        <end position="233"/>
    </location>
</feature>